<proteinExistence type="predicted"/>
<dbReference type="PANTHER" id="PTHR24148">
    <property type="entry name" value="ANKYRIN REPEAT DOMAIN-CONTAINING PROTEIN 39 HOMOLOG-RELATED"/>
    <property type="match status" value="1"/>
</dbReference>
<keyword evidence="2" id="KW-1185">Reference proteome</keyword>
<comment type="caution">
    <text evidence="1">The sequence shown here is derived from an EMBL/GenBank/DDBJ whole genome shotgun (WGS) entry which is preliminary data.</text>
</comment>
<evidence type="ECO:0000313" key="1">
    <source>
        <dbReference type="EMBL" id="KAK7998918.1"/>
    </source>
</evidence>
<gene>
    <name evidence="1" type="ORF">PG991_014593</name>
</gene>
<dbReference type="Proteomes" id="UP001396898">
    <property type="component" value="Unassembled WGS sequence"/>
</dbReference>
<evidence type="ECO:0000313" key="2">
    <source>
        <dbReference type="Proteomes" id="UP001396898"/>
    </source>
</evidence>
<dbReference type="EMBL" id="JAQQWI010000019">
    <property type="protein sequence ID" value="KAK7998918.1"/>
    <property type="molecule type" value="Genomic_DNA"/>
</dbReference>
<protein>
    <submittedName>
        <fullName evidence="1">HET-domain-containing protein</fullName>
    </submittedName>
</protein>
<accession>A0ABR1R4A0</accession>
<organism evidence="1 2">
    <name type="scientific">Apiospora marii</name>
    <dbReference type="NCBI Taxonomy" id="335849"/>
    <lineage>
        <taxon>Eukaryota</taxon>
        <taxon>Fungi</taxon>
        <taxon>Dikarya</taxon>
        <taxon>Ascomycota</taxon>
        <taxon>Pezizomycotina</taxon>
        <taxon>Sordariomycetes</taxon>
        <taxon>Xylariomycetidae</taxon>
        <taxon>Amphisphaeriales</taxon>
        <taxon>Apiosporaceae</taxon>
        <taxon>Apiospora</taxon>
    </lineage>
</organism>
<name>A0ABR1R4A0_9PEZI</name>
<dbReference type="PANTHER" id="PTHR24148:SF78">
    <property type="entry name" value="HETEROKARYON INCOMPATIBILITY DOMAIN-CONTAINING PROTEIN"/>
    <property type="match status" value="1"/>
</dbReference>
<dbReference type="InterPro" id="IPR052895">
    <property type="entry name" value="HetReg/Transcr_Mod"/>
</dbReference>
<sequence length="491" mass="56838">MIAELDQKALQHRSFKVNPLRSFREVWPSLVVRYGGQESDLYHVVKSALLELLNRPWFKRVWILQEVANARIATVICGSHSVPARAFAITPDLFGIEVPTHIQAVLDLIPGPVRKETWYMGDRTLATLLGKFGYSLASFEHDRVYALLGICSDAPGTFPARYDWSMDWLVHNTLSFVLFGEMLPETGASQVWMRQLPPFSMDELVKITQLRRHFKVCFLVWAILASRYALVARLLEKEAFDSNQTEQTTAAFALLARNIDTDKNQEDGLRRILAQLDHISGRRNGEGSVPLADVARALITHRFHKAIPGLLAVPACEPFTTQLKNWLFLNLPHAQLQYNSQFGEDYTALFDAVRPRRKRLLRFRRRVLGGDELKRRWTRLLSRICRQEQDNAPQEMTEVVQVEPRARHQPWRWRWNCVYDRKVDPSWSTWAITELISMIEPRQENRLEPELNKLQLAAAQLASTTYVRSLMSESPQREDEFPDDIFIENTY</sequence>
<reference evidence="1 2" key="1">
    <citation type="submission" date="2023-01" db="EMBL/GenBank/DDBJ databases">
        <title>Analysis of 21 Apiospora genomes using comparative genomics revels a genus with tremendous synthesis potential of carbohydrate active enzymes and secondary metabolites.</title>
        <authorList>
            <person name="Sorensen T."/>
        </authorList>
    </citation>
    <scope>NUCLEOTIDE SEQUENCE [LARGE SCALE GENOMIC DNA]</scope>
    <source>
        <strain evidence="1 2">CBS 20057</strain>
    </source>
</reference>